<proteinExistence type="predicted"/>
<dbReference type="InParanoid" id="A0A067MFP3"/>
<dbReference type="AlphaFoldDB" id="A0A067MFP3"/>
<evidence type="ECO:0000313" key="2">
    <source>
        <dbReference type="Proteomes" id="UP000027195"/>
    </source>
</evidence>
<keyword evidence="2" id="KW-1185">Reference proteome</keyword>
<name>A0A067MFP3_BOTB1</name>
<accession>A0A067MFP3</accession>
<dbReference type="EMBL" id="KL198068">
    <property type="protein sequence ID" value="KDQ10376.1"/>
    <property type="molecule type" value="Genomic_DNA"/>
</dbReference>
<organism evidence="1 2">
    <name type="scientific">Botryobasidium botryosum (strain FD-172 SS1)</name>
    <dbReference type="NCBI Taxonomy" id="930990"/>
    <lineage>
        <taxon>Eukaryota</taxon>
        <taxon>Fungi</taxon>
        <taxon>Dikarya</taxon>
        <taxon>Basidiomycota</taxon>
        <taxon>Agaricomycotina</taxon>
        <taxon>Agaricomycetes</taxon>
        <taxon>Cantharellales</taxon>
        <taxon>Botryobasidiaceae</taxon>
        <taxon>Botryobasidium</taxon>
    </lineage>
</organism>
<dbReference type="HOGENOM" id="CLU_963076_0_0_1"/>
<reference evidence="2" key="1">
    <citation type="journal article" date="2014" name="Proc. Natl. Acad. Sci. U.S.A.">
        <title>Extensive sampling of basidiomycete genomes demonstrates inadequacy of the white-rot/brown-rot paradigm for wood decay fungi.</title>
        <authorList>
            <person name="Riley R."/>
            <person name="Salamov A.A."/>
            <person name="Brown D.W."/>
            <person name="Nagy L.G."/>
            <person name="Floudas D."/>
            <person name="Held B.W."/>
            <person name="Levasseur A."/>
            <person name="Lombard V."/>
            <person name="Morin E."/>
            <person name="Otillar R."/>
            <person name="Lindquist E.A."/>
            <person name="Sun H."/>
            <person name="LaButti K.M."/>
            <person name="Schmutz J."/>
            <person name="Jabbour D."/>
            <person name="Luo H."/>
            <person name="Baker S.E."/>
            <person name="Pisabarro A.G."/>
            <person name="Walton J.D."/>
            <person name="Blanchette R.A."/>
            <person name="Henrissat B."/>
            <person name="Martin F."/>
            <person name="Cullen D."/>
            <person name="Hibbett D.S."/>
            <person name="Grigoriev I.V."/>
        </authorList>
    </citation>
    <scope>NUCLEOTIDE SEQUENCE [LARGE SCALE GENOMIC DNA]</scope>
    <source>
        <strain evidence="2">FD-172 SS1</strain>
    </source>
</reference>
<gene>
    <name evidence="1" type="ORF">BOTBODRAFT_190530</name>
</gene>
<protein>
    <submittedName>
        <fullName evidence="1">Uncharacterized protein</fullName>
    </submittedName>
</protein>
<dbReference type="Proteomes" id="UP000027195">
    <property type="component" value="Unassembled WGS sequence"/>
</dbReference>
<sequence length="289" mass="32275">MTNSIPRDAPIVHSSREEHIQHLQALIAMSQNIAQPVEHLELTLPWYDVYYRMLDFLTVASMSALPPAKHLAVVSRKVFTHEYDHYAGAKKAVANHLSHIAESYFRTHDFAVKLWIRPPSPPSDLPNAPSNDTDTNAHIDVPQPATNFRFHWSGPVSEDFPVLIMAAIPLRADADVDLATIAINGVFRQVTLQAALTLIVYDVPFVFAMVVAGTWARFFVFSQGKETEELDEAIQAGHGIPMRAEYCYPDEQGEVIPIFNEGNSDYSTEYKSGVEGIGPMGKVYFSFDI</sequence>
<evidence type="ECO:0000313" key="1">
    <source>
        <dbReference type="EMBL" id="KDQ10376.1"/>
    </source>
</evidence>